<protein>
    <submittedName>
        <fullName evidence="3">Putative transposase</fullName>
    </submittedName>
</protein>
<dbReference type="GO" id="GO:0003676">
    <property type="term" value="F:nucleic acid binding"/>
    <property type="evidence" value="ECO:0007669"/>
    <property type="project" value="InterPro"/>
</dbReference>
<organism evidence="3 4">
    <name type="scientific">Thalassospira xiamenensis</name>
    <dbReference type="NCBI Taxonomy" id="220697"/>
    <lineage>
        <taxon>Bacteria</taxon>
        <taxon>Pseudomonadati</taxon>
        <taxon>Pseudomonadota</taxon>
        <taxon>Alphaproteobacteria</taxon>
        <taxon>Rhodospirillales</taxon>
        <taxon>Thalassospiraceae</taxon>
        <taxon>Thalassospira</taxon>
    </lineage>
</organism>
<dbReference type="GO" id="GO:0015074">
    <property type="term" value="P:DNA integration"/>
    <property type="evidence" value="ECO:0007669"/>
    <property type="project" value="InterPro"/>
</dbReference>
<evidence type="ECO:0000313" key="3">
    <source>
        <dbReference type="EMBL" id="SOC20423.1"/>
    </source>
</evidence>
<feature type="compositionally biased region" description="Basic and acidic residues" evidence="1">
    <location>
        <begin position="686"/>
        <end position="697"/>
    </location>
</feature>
<dbReference type="AlphaFoldDB" id="A0A285TEC1"/>
<evidence type="ECO:0000259" key="2">
    <source>
        <dbReference type="PROSITE" id="PS50994"/>
    </source>
</evidence>
<dbReference type="Proteomes" id="UP000219068">
    <property type="component" value="Unassembled WGS sequence"/>
</dbReference>
<dbReference type="RefSeq" id="WP_097051988.1">
    <property type="nucleotide sequence ID" value="NZ_OBMM01000003.1"/>
</dbReference>
<feature type="domain" description="Integrase catalytic" evidence="2">
    <location>
        <begin position="254"/>
        <end position="471"/>
    </location>
</feature>
<evidence type="ECO:0000313" key="4">
    <source>
        <dbReference type="Proteomes" id="UP000219068"/>
    </source>
</evidence>
<name>A0A285TEC1_9PROT</name>
<dbReference type="EMBL" id="OBMM01000003">
    <property type="protein sequence ID" value="SOC20423.1"/>
    <property type="molecule type" value="Genomic_DNA"/>
</dbReference>
<sequence>MTNIYLPINTKVLVKGSEFKVVCHTAANELNLANIETGKPLLISVSEFTSMIVNGDAEIERIGRSKGGHCQSSIKRSFESFSAQHQAEARRRLKYVKAVDQSIAGHALSSTVRDVLRLFSHQNGPRQPSVRTVERWYRAWSDGDRDIRSLLPADYLKGRRIKTLDDRVVEILDEVIEDFYLIPTPHRVNRLYQIVRDRILKENKEKSPASKLSVPHIRKIYRYVRALDPYEVKVAHHGKRAADAIFDATGAGVTAAYPLQIVQVDHHLVDLQLVLNSGTILGRPWLTVALDLYSRMVVGFYLSFDAPSYISVMRCLRHAILPKEDFLGQIVQQLKQFSETSFEPEFLSNWPCFGLLDTLVVDNRLEFHSQHLLDSAEQLGISVEYSPAREPHYKGPVERWFGTLNTKLIHSLPGTTFSNPTKRGSYPSEKEACLTIEMLEFLLTKFIVDDYSNSRHKRLNCTPAEKWNEGTRKKPVHFISNQQDLNVLLFKIETRSLGRHGVTIAGLPYQSDAIQLLRRHLIGNNSLGLKNPKIRVKVDPEDLSTVYVEDRENRVFIPANCIYETYSLQLSMWRHKVIRESISGDGVNPDKVSEEELLDRRFSVFEAAQQLVSDARKSKRKRAYRYKNEEQRALEAHQSSNPIGIDETSTSQEEDDYLIPFKSPEEMDEQLNLRGWRASSASDVSKPQDKGDSYGDA</sequence>
<gene>
    <name evidence="3" type="ORF">SAMN05428964_10386</name>
</gene>
<dbReference type="PROSITE" id="PS50994">
    <property type="entry name" value="INTEGRASE"/>
    <property type="match status" value="1"/>
</dbReference>
<dbReference type="InterPro" id="IPR012337">
    <property type="entry name" value="RNaseH-like_sf"/>
</dbReference>
<proteinExistence type="predicted"/>
<dbReference type="Pfam" id="PF09299">
    <property type="entry name" value="Mu-transpos_C"/>
    <property type="match status" value="1"/>
</dbReference>
<reference evidence="3 4" key="1">
    <citation type="submission" date="2017-08" db="EMBL/GenBank/DDBJ databases">
        <authorList>
            <person name="de Groot N.N."/>
        </authorList>
    </citation>
    <scope>NUCLEOTIDE SEQUENCE [LARGE SCALE GENOMIC DNA]</scope>
    <source>
        <strain evidence="3 4">USBA 78</strain>
    </source>
</reference>
<dbReference type="InterPro" id="IPR001584">
    <property type="entry name" value="Integrase_cat-core"/>
</dbReference>
<feature type="compositionally biased region" description="Polar residues" evidence="1">
    <location>
        <begin position="637"/>
        <end position="651"/>
    </location>
</feature>
<dbReference type="InterPro" id="IPR036397">
    <property type="entry name" value="RNaseH_sf"/>
</dbReference>
<dbReference type="SUPFAM" id="SSF53098">
    <property type="entry name" value="Ribonuclease H-like"/>
    <property type="match status" value="1"/>
</dbReference>
<dbReference type="Gene3D" id="3.30.420.10">
    <property type="entry name" value="Ribonuclease H-like superfamily/Ribonuclease H"/>
    <property type="match status" value="1"/>
</dbReference>
<evidence type="ECO:0000256" key="1">
    <source>
        <dbReference type="SAM" id="MobiDB-lite"/>
    </source>
</evidence>
<accession>A0A285TEC1</accession>
<feature type="region of interest" description="Disordered" evidence="1">
    <location>
        <begin position="629"/>
        <end position="697"/>
    </location>
</feature>
<dbReference type="InterPro" id="IPR015378">
    <property type="entry name" value="Transposase-like_Mu_C"/>
</dbReference>